<evidence type="ECO:0000313" key="1">
    <source>
        <dbReference type="EMBL" id="CAE6435762.1"/>
    </source>
</evidence>
<gene>
    <name evidence="1" type="ORF">RDB_LOCUS120370</name>
</gene>
<dbReference type="AlphaFoldDB" id="A0A8H3AS41"/>
<dbReference type="EMBL" id="CAJMWS010000340">
    <property type="protein sequence ID" value="CAE6435762.1"/>
    <property type="molecule type" value="Genomic_DNA"/>
</dbReference>
<name>A0A8H3AS41_9AGAM</name>
<protein>
    <submittedName>
        <fullName evidence="1">Uncharacterized protein</fullName>
    </submittedName>
</protein>
<sequence length="219" mass="24579">MYNHAQASTNLMDYTGSTIDELEQINALTLTQWLTVLWIHIRQGLAQLLGLFVTLLIGLVRVPTPPQFGYVEDYLKNTVLDPAHSETHTSYSEKILEKICAMRRPANGDLQHLPFNPSLKEESMSLTVIIQGGNTSKITVSSFQEHILRRIELQGKLVERVGLGASVKISTELQNQLSLVWATLRNDTFDTDAMVFEENEYQGHTEAPKAISLVKVRSS</sequence>
<comment type="caution">
    <text evidence="1">The sequence shown here is derived from an EMBL/GenBank/DDBJ whole genome shotgun (WGS) entry which is preliminary data.</text>
</comment>
<organism evidence="1 2">
    <name type="scientific">Rhizoctonia solani</name>
    <dbReference type="NCBI Taxonomy" id="456999"/>
    <lineage>
        <taxon>Eukaryota</taxon>
        <taxon>Fungi</taxon>
        <taxon>Dikarya</taxon>
        <taxon>Basidiomycota</taxon>
        <taxon>Agaricomycotina</taxon>
        <taxon>Agaricomycetes</taxon>
        <taxon>Cantharellales</taxon>
        <taxon>Ceratobasidiaceae</taxon>
        <taxon>Rhizoctonia</taxon>
    </lineage>
</organism>
<dbReference type="Proteomes" id="UP000663846">
    <property type="component" value="Unassembled WGS sequence"/>
</dbReference>
<reference evidence="1" key="1">
    <citation type="submission" date="2021-01" db="EMBL/GenBank/DDBJ databases">
        <authorList>
            <person name="Kaushik A."/>
        </authorList>
    </citation>
    <scope>NUCLEOTIDE SEQUENCE</scope>
    <source>
        <strain evidence="1">AG1-1C</strain>
    </source>
</reference>
<evidence type="ECO:0000313" key="2">
    <source>
        <dbReference type="Proteomes" id="UP000663846"/>
    </source>
</evidence>
<accession>A0A8H3AS41</accession>
<proteinExistence type="predicted"/>